<dbReference type="Proteomes" id="UP001275084">
    <property type="component" value="Unassembled WGS sequence"/>
</dbReference>
<evidence type="ECO:0000259" key="1">
    <source>
        <dbReference type="Pfam" id="PF12874"/>
    </source>
</evidence>
<dbReference type="AlphaFoldDB" id="A0AAJ0HK32"/>
<evidence type="ECO:0000313" key="3">
    <source>
        <dbReference type="Proteomes" id="UP001275084"/>
    </source>
</evidence>
<accession>A0AAJ0HK32</accession>
<reference evidence="2" key="1">
    <citation type="journal article" date="2023" name="Mol. Phylogenet. Evol.">
        <title>Genome-scale phylogeny and comparative genomics of the fungal order Sordariales.</title>
        <authorList>
            <person name="Hensen N."/>
            <person name="Bonometti L."/>
            <person name="Westerberg I."/>
            <person name="Brannstrom I.O."/>
            <person name="Guillou S."/>
            <person name="Cros-Aarteil S."/>
            <person name="Calhoun S."/>
            <person name="Haridas S."/>
            <person name="Kuo A."/>
            <person name="Mondo S."/>
            <person name="Pangilinan J."/>
            <person name="Riley R."/>
            <person name="LaButti K."/>
            <person name="Andreopoulos B."/>
            <person name="Lipzen A."/>
            <person name="Chen C."/>
            <person name="Yan M."/>
            <person name="Daum C."/>
            <person name="Ng V."/>
            <person name="Clum A."/>
            <person name="Steindorff A."/>
            <person name="Ohm R.A."/>
            <person name="Martin F."/>
            <person name="Silar P."/>
            <person name="Natvig D.O."/>
            <person name="Lalanne C."/>
            <person name="Gautier V."/>
            <person name="Ament-Velasquez S.L."/>
            <person name="Kruys A."/>
            <person name="Hutchinson M.I."/>
            <person name="Powell A.J."/>
            <person name="Barry K."/>
            <person name="Miller A.N."/>
            <person name="Grigoriev I.V."/>
            <person name="Debuchy R."/>
            <person name="Gladieux P."/>
            <person name="Hiltunen Thoren M."/>
            <person name="Johannesson H."/>
        </authorList>
    </citation>
    <scope>NUCLEOTIDE SEQUENCE</scope>
    <source>
        <strain evidence="2">CBS 955.72</strain>
    </source>
</reference>
<feature type="non-terminal residue" evidence="2">
    <location>
        <position position="1"/>
    </location>
</feature>
<evidence type="ECO:0000313" key="2">
    <source>
        <dbReference type="EMBL" id="KAK3356347.1"/>
    </source>
</evidence>
<organism evidence="2 3">
    <name type="scientific">Lasiosphaeria hispida</name>
    <dbReference type="NCBI Taxonomy" id="260671"/>
    <lineage>
        <taxon>Eukaryota</taxon>
        <taxon>Fungi</taxon>
        <taxon>Dikarya</taxon>
        <taxon>Ascomycota</taxon>
        <taxon>Pezizomycotina</taxon>
        <taxon>Sordariomycetes</taxon>
        <taxon>Sordariomycetidae</taxon>
        <taxon>Sordariales</taxon>
        <taxon>Lasiosphaeriaceae</taxon>
        <taxon>Lasiosphaeria</taxon>
    </lineage>
</organism>
<dbReference type="EMBL" id="JAUIQD010000003">
    <property type="protein sequence ID" value="KAK3356347.1"/>
    <property type="molecule type" value="Genomic_DNA"/>
</dbReference>
<keyword evidence="3" id="KW-1185">Reference proteome</keyword>
<feature type="domain" description="C2H2-type" evidence="1">
    <location>
        <begin position="46"/>
        <end position="67"/>
    </location>
</feature>
<reference evidence="2" key="2">
    <citation type="submission" date="2023-06" db="EMBL/GenBank/DDBJ databases">
        <authorList>
            <consortium name="Lawrence Berkeley National Laboratory"/>
            <person name="Haridas S."/>
            <person name="Hensen N."/>
            <person name="Bonometti L."/>
            <person name="Westerberg I."/>
            <person name="Brannstrom I.O."/>
            <person name="Guillou S."/>
            <person name="Cros-Aarteil S."/>
            <person name="Calhoun S."/>
            <person name="Kuo A."/>
            <person name="Mondo S."/>
            <person name="Pangilinan J."/>
            <person name="Riley R."/>
            <person name="Labutti K."/>
            <person name="Andreopoulos B."/>
            <person name="Lipzen A."/>
            <person name="Chen C."/>
            <person name="Yanf M."/>
            <person name="Daum C."/>
            <person name="Ng V."/>
            <person name="Clum A."/>
            <person name="Steindorff A."/>
            <person name="Ohm R."/>
            <person name="Martin F."/>
            <person name="Silar P."/>
            <person name="Natvig D."/>
            <person name="Lalanne C."/>
            <person name="Gautier V."/>
            <person name="Ament-Velasquez S.L."/>
            <person name="Kruys A."/>
            <person name="Hutchinson M.I."/>
            <person name="Powell A.J."/>
            <person name="Barry K."/>
            <person name="Miller A.N."/>
            <person name="Grigoriev I.V."/>
            <person name="Debuchy R."/>
            <person name="Gladieux P."/>
            <person name="Thoren M.H."/>
            <person name="Johannesson H."/>
        </authorList>
    </citation>
    <scope>NUCLEOTIDE SEQUENCE</scope>
    <source>
        <strain evidence="2">CBS 955.72</strain>
    </source>
</reference>
<dbReference type="PANTHER" id="PTHR38166">
    <property type="entry name" value="C2H2-TYPE DOMAIN-CONTAINING PROTEIN-RELATED"/>
    <property type="match status" value="1"/>
</dbReference>
<dbReference type="PANTHER" id="PTHR38166:SF1">
    <property type="entry name" value="C2H2-TYPE DOMAIN-CONTAINING PROTEIN"/>
    <property type="match status" value="1"/>
</dbReference>
<dbReference type="InterPro" id="IPR013087">
    <property type="entry name" value="Znf_C2H2_type"/>
</dbReference>
<protein>
    <recommendedName>
        <fullName evidence="1">C2H2-type domain-containing protein</fullName>
    </recommendedName>
</protein>
<name>A0AAJ0HK32_9PEZI</name>
<gene>
    <name evidence="2" type="ORF">B0T25DRAFT_413315</name>
</gene>
<dbReference type="Pfam" id="PF12874">
    <property type="entry name" value="zf-met"/>
    <property type="match status" value="1"/>
</dbReference>
<sequence>GKQTRYFACPLSKHDSTQHVTCSKLRLTRVGDVKQHLRRCHRLPIYCPTCGITFTNERTRDAHINHRTCRGPPGGAPIKPEGITEEQGEALARRVNRSHSEAEQWNSIWDILFPGSPRPSSPYAANKTEEAFDMIRNH</sequence>
<feature type="non-terminal residue" evidence="2">
    <location>
        <position position="138"/>
    </location>
</feature>
<comment type="caution">
    <text evidence="2">The sequence shown here is derived from an EMBL/GenBank/DDBJ whole genome shotgun (WGS) entry which is preliminary data.</text>
</comment>
<proteinExistence type="predicted"/>